<dbReference type="SFLD" id="SFLDS00001">
    <property type="entry name" value="Enolase"/>
    <property type="match status" value="1"/>
</dbReference>
<organism evidence="3 4">
    <name type="scientific">Actinomadura darangshiensis</name>
    <dbReference type="NCBI Taxonomy" id="705336"/>
    <lineage>
        <taxon>Bacteria</taxon>
        <taxon>Bacillati</taxon>
        <taxon>Actinomycetota</taxon>
        <taxon>Actinomycetes</taxon>
        <taxon>Streptosporangiales</taxon>
        <taxon>Thermomonosporaceae</taxon>
        <taxon>Actinomadura</taxon>
    </lineage>
</organism>
<gene>
    <name evidence="3" type="primary">dgoD</name>
    <name evidence="3" type="ORF">E1293_07480</name>
</gene>
<comment type="caution">
    <text evidence="3">The sequence shown here is derived from an EMBL/GenBank/DDBJ whole genome shotgun (WGS) entry which is preliminary data.</text>
</comment>
<evidence type="ECO:0000313" key="4">
    <source>
        <dbReference type="Proteomes" id="UP000295578"/>
    </source>
</evidence>
<keyword evidence="4" id="KW-1185">Reference proteome</keyword>
<dbReference type="Gene3D" id="3.20.20.120">
    <property type="entry name" value="Enolase-like C-terminal domain"/>
    <property type="match status" value="1"/>
</dbReference>
<feature type="domain" description="Mandelate racemase/muconate lactonizing enzyme C-terminal" evidence="2">
    <location>
        <begin position="125"/>
        <end position="230"/>
    </location>
</feature>
<dbReference type="EC" id="4.2.1.6" evidence="3"/>
<evidence type="ECO:0000259" key="2">
    <source>
        <dbReference type="SMART" id="SM00922"/>
    </source>
</evidence>
<dbReference type="SUPFAM" id="SSF54826">
    <property type="entry name" value="Enolase N-terminal domain-like"/>
    <property type="match status" value="1"/>
</dbReference>
<accession>A0A4V2YX15</accession>
<dbReference type="AlphaFoldDB" id="A0A4V2YX15"/>
<dbReference type="Pfam" id="PF02746">
    <property type="entry name" value="MR_MLE_N"/>
    <property type="match status" value="1"/>
</dbReference>
<dbReference type="RefSeq" id="WP_132195234.1">
    <property type="nucleotide sequence ID" value="NZ_SMKY01000022.1"/>
</dbReference>
<dbReference type="SMART" id="SM00922">
    <property type="entry name" value="MR_MLE"/>
    <property type="match status" value="1"/>
</dbReference>
<dbReference type="PANTHER" id="PTHR48080">
    <property type="entry name" value="D-GALACTONATE DEHYDRATASE-RELATED"/>
    <property type="match status" value="1"/>
</dbReference>
<dbReference type="PROSITE" id="PS00909">
    <property type="entry name" value="MR_MLE_2"/>
    <property type="match status" value="1"/>
</dbReference>
<sequence length="381" mass="41274">MIITGVETFPVAPRWLFLKVSTDAGVTGWGEATLEGRVETARAAVHELEDLYLGTDPLRIEDHWQTAWKAGFYRGGPVLATAVSAYDHALWDIAGKHRGAPVHELLGGAVRDRVRVYSWIGGDVPAEVAEHAAATREAGFTAVKMNASGRLTALDTSASVDRVLALAEAAREAMGPDGDFAMDFHGRFTTPMARRVIHELEPLRPLFVEEPVLPEYGHRLRDVVESTTVPIACGERLFSRTDFLPALQAGIAVAQPDLAHCGGISEGRRIASLAETFDVQVAPHCPLGPIALAASLQVAFTTPNLLIHEQSLGIHYNTTADLLDYLVDPAVFRFADGHCARPSAPGLGIEVDEAAVRRAAEVGHRWRGPVWRHPDGAFAEW</sequence>
<dbReference type="PANTHER" id="PTHR48080:SF2">
    <property type="entry name" value="D-GALACTONATE DEHYDRATASE"/>
    <property type="match status" value="1"/>
</dbReference>
<evidence type="ECO:0000256" key="1">
    <source>
        <dbReference type="ARBA" id="ARBA00023239"/>
    </source>
</evidence>
<name>A0A4V2YX15_9ACTN</name>
<dbReference type="InterPro" id="IPR013341">
    <property type="entry name" value="Mandelate_racemase_N_dom"/>
</dbReference>
<dbReference type="GO" id="GO:0008869">
    <property type="term" value="F:galactonate dehydratase activity"/>
    <property type="evidence" value="ECO:0007669"/>
    <property type="project" value="UniProtKB-EC"/>
</dbReference>
<dbReference type="GO" id="GO:0009063">
    <property type="term" value="P:amino acid catabolic process"/>
    <property type="evidence" value="ECO:0007669"/>
    <property type="project" value="InterPro"/>
</dbReference>
<dbReference type="InterPro" id="IPR034593">
    <property type="entry name" value="DgoD-like"/>
</dbReference>
<dbReference type="InterPro" id="IPR013342">
    <property type="entry name" value="Mandelate_racemase_C"/>
</dbReference>
<protein>
    <submittedName>
        <fullName evidence="3">Galactonate dehydratase</fullName>
        <ecNumber evidence="3">4.2.1.6</ecNumber>
    </submittedName>
</protein>
<dbReference type="Proteomes" id="UP000295578">
    <property type="component" value="Unassembled WGS sequence"/>
</dbReference>
<dbReference type="Pfam" id="PF13378">
    <property type="entry name" value="MR_MLE_C"/>
    <property type="match status" value="1"/>
</dbReference>
<dbReference type="InterPro" id="IPR018110">
    <property type="entry name" value="Mandel_Rmase/mucon_lact_enz_CS"/>
</dbReference>
<dbReference type="SUPFAM" id="SSF51604">
    <property type="entry name" value="Enolase C-terminal domain-like"/>
    <property type="match status" value="1"/>
</dbReference>
<dbReference type="NCBIfam" id="NF010624">
    <property type="entry name" value="PRK14017.1"/>
    <property type="match status" value="1"/>
</dbReference>
<reference evidence="3 4" key="1">
    <citation type="submission" date="2019-03" db="EMBL/GenBank/DDBJ databases">
        <title>Draft genome sequences of novel Actinobacteria.</title>
        <authorList>
            <person name="Sahin N."/>
            <person name="Ay H."/>
            <person name="Saygin H."/>
        </authorList>
    </citation>
    <scope>NUCLEOTIDE SEQUENCE [LARGE SCALE GENOMIC DNA]</scope>
    <source>
        <strain evidence="3 4">DSM 45941</strain>
    </source>
</reference>
<proteinExistence type="predicted"/>
<evidence type="ECO:0000313" key="3">
    <source>
        <dbReference type="EMBL" id="TDD87647.1"/>
    </source>
</evidence>
<dbReference type="InterPro" id="IPR036849">
    <property type="entry name" value="Enolase-like_C_sf"/>
</dbReference>
<dbReference type="OrthoDB" id="9802699at2"/>
<keyword evidence="1 3" id="KW-0456">Lyase</keyword>
<dbReference type="EMBL" id="SMKY01000022">
    <property type="protein sequence ID" value="TDD87647.1"/>
    <property type="molecule type" value="Genomic_DNA"/>
</dbReference>
<dbReference type="SFLD" id="SFLDG00179">
    <property type="entry name" value="mandelate_racemase"/>
    <property type="match status" value="1"/>
</dbReference>
<dbReference type="Gene3D" id="3.30.390.10">
    <property type="entry name" value="Enolase-like, N-terminal domain"/>
    <property type="match status" value="1"/>
</dbReference>
<dbReference type="InterPro" id="IPR029017">
    <property type="entry name" value="Enolase-like_N"/>
</dbReference>
<dbReference type="InterPro" id="IPR029065">
    <property type="entry name" value="Enolase_C-like"/>
</dbReference>